<evidence type="ECO:0000313" key="10">
    <source>
        <dbReference type="Proteomes" id="UP000027135"/>
    </source>
</evidence>
<keyword evidence="6" id="KW-0539">Nucleus</keyword>
<feature type="non-terminal residue" evidence="9">
    <location>
        <position position="1"/>
    </location>
</feature>
<keyword evidence="4 7" id="KW-0863">Zinc-finger</keyword>
<dbReference type="Gene3D" id="3.30.160.60">
    <property type="entry name" value="Classic Zinc Finger"/>
    <property type="match status" value="2"/>
</dbReference>
<feature type="domain" description="C2H2-type" evidence="8">
    <location>
        <begin position="29"/>
        <end position="53"/>
    </location>
</feature>
<dbReference type="PANTHER" id="PTHR14196:SF12">
    <property type="entry name" value="ZINC FINGER PROTEIN 208-LIKE"/>
    <property type="match status" value="1"/>
</dbReference>
<feature type="domain" description="C2H2-type" evidence="8">
    <location>
        <begin position="1"/>
        <end position="28"/>
    </location>
</feature>
<accession>A0A067RJA6</accession>
<dbReference type="GO" id="GO:0005634">
    <property type="term" value="C:nucleus"/>
    <property type="evidence" value="ECO:0007669"/>
    <property type="project" value="UniProtKB-SubCell"/>
</dbReference>
<dbReference type="Proteomes" id="UP000027135">
    <property type="component" value="Unassembled WGS sequence"/>
</dbReference>
<comment type="subcellular location">
    <subcellularLocation>
        <location evidence="1">Nucleus</location>
    </subcellularLocation>
</comment>
<name>A0A067RJA6_ZOONE</name>
<proteinExistence type="predicted"/>
<dbReference type="eggNOG" id="KOG1721">
    <property type="taxonomic scope" value="Eukaryota"/>
</dbReference>
<dbReference type="InterPro" id="IPR013087">
    <property type="entry name" value="Znf_C2H2_type"/>
</dbReference>
<keyword evidence="3" id="KW-0677">Repeat</keyword>
<dbReference type="OMA" id="ESSCICE"/>
<sequence length="53" mass="6391">FSCDVCNKSFNQQNNMKTHERTHSGEWPYFCDICKKSFVRKDSLERRLLIHGR</sequence>
<dbReference type="FunFam" id="3.30.160.60:FF:000100">
    <property type="entry name" value="Zinc finger 45-like"/>
    <property type="match status" value="1"/>
</dbReference>
<dbReference type="PROSITE" id="PS50157">
    <property type="entry name" value="ZINC_FINGER_C2H2_2"/>
    <property type="match status" value="2"/>
</dbReference>
<dbReference type="AlphaFoldDB" id="A0A067RJA6"/>
<dbReference type="PROSITE" id="PS00028">
    <property type="entry name" value="ZINC_FINGER_C2H2_1"/>
    <property type="match status" value="1"/>
</dbReference>
<dbReference type="SMART" id="SM00355">
    <property type="entry name" value="ZnF_C2H2"/>
    <property type="match status" value="2"/>
</dbReference>
<gene>
    <name evidence="9" type="ORF">L798_10248</name>
</gene>
<dbReference type="InParanoid" id="A0A067RJA6"/>
<dbReference type="PANTHER" id="PTHR14196">
    <property type="entry name" value="ODD-SKIPPED - RELATED"/>
    <property type="match status" value="1"/>
</dbReference>
<dbReference type="GO" id="GO:0008270">
    <property type="term" value="F:zinc ion binding"/>
    <property type="evidence" value="ECO:0007669"/>
    <property type="project" value="UniProtKB-KW"/>
</dbReference>
<keyword evidence="2" id="KW-0479">Metal-binding</keyword>
<evidence type="ECO:0000256" key="7">
    <source>
        <dbReference type="PROSITE-ProRule" id="PRU00042"/>
    </source>
</evidence>
<dbReference type="FunFam" id="3.30.160.60:FF:000512">
    <property type="entry name" value="zinc finger protein 197 isoform X1"/>
    <property type="match status" value="1"/>
</dbReference>
<dbReference type="Pfam" id="PF00096">
    <property type="entry name" value="zf-C2H2"/>
    <property type="match status" value="2"/>
</dbReference>
<dbReference type="InterPro" id="IPR036236">
    <property type="entry name" value="Znf_C2H2_sf"/>
</dbReference>
<keyword evidence="10" id="KW-1185">Reference proteome</keyword>
<organism evidence="9 10">
    <name type="scientific">Zootermopsis nevadensis</name>
    <name type="common">Dampwood termite</name>
    <dbReference type="NCBI Taxonomy" id="136037"/>
    <lineage>
        <taxon>Eukaryota</taxon>
        <taxon>Metazoa</taxon>
        <taxon>Ecdysozoa</taxon>
        <taxon>Arthropoda</taxon>
        <taxon>Hexapoda</taxon>
        <taxon>Insecta</taxon>
        <taxon>Pterygota</taxon>
        <taxon>Neoptera</taxon>
        <taxon>Polyneoptera</taxon>
        <taxon>Dictyoptera</taxon>
        <taxon>Blattodea</taxon>
        <taxon>Blattoidea</taxon>
        <taxon>Termitoidae</taxon>
        <taxon>Termopsidae</taxon>
        <taxon>Zootermopsis</taxon>
    </lineage>
</organism>
<evidence type="ECO:0000256" key="2">
    <source>
        <dbReference type="ARBA" id="ARBA00022723"/>
    </source>
</evidence>
<dbReference type="InterPro" id="IPR050717">
    <property type="entry name" value="C2H2-ZF_Transcription_Reg"/>
</dbReference>
<dbReference type="EMBL" id="KK852437">
    <property type="protein sequence ID" value="KDR23902.1"/>
    <property type="molecule type" value="Genomic_DNA"/>
</dbReference>
<evidence type="ECO:0000259" key="8">
    <source>
        <dbReference type="PROSITE" id="PS50157"/>
    </source>
</evidence>
<evidence type="ECO:0000256" key="4">
    <source>
        <dbReference type="ARBA" id="ARBA00022771"/>
    </source>
</evidence>
<dbReference type="GO" id="GO:0000981">
    <property type="term" value="F:DNA-binding transcription factor activity, RNA polymerase II-specific"/>
    <property type="evidence" value="ECO:0007669"/>
    <property type="project" value="TreeGrafter"/>
</dbReference>
<keyword evidence="5" id="KW-0862">Zinc</keyword>
<reference evidence="9 10" key="1">
    <citation type="journal article" date="2014" name="Nat. Commun.">
        <title>Molecular traces of alternative social organization in a termite genome.</title>
        <authorList>
            <person name="Terrapon N."/>
            <person name="Li C."/>
            <person name="Robertson H.M."/>
            <person name="Ji L."/>
            <person name="Meng X."/>
            <person name="Booth W."/>
            <person name="Chen Z."/>
            <person name="Childers C.P."/>
            <person name="Glastad K.M."/>
            <person name="Gokhale K."/>
            <person name="Gowin J."/>
            <person name="Gronenberg W."/>
            <person name="Hermansen R.A."/>
            <person name="Hu H."/>
            <person name="Hunt B.G."/>
            <person name="Huylmans A.K."/>
            <person name="Khalil S.M."/>
            <person name="Mitchell R.D."/>
            <person name="Munoz-Torres M.C."/>
            <person name="Mustard J.A."/>
            <person name="Pan H."/>
            <person name="Reese J.T."/>
            <person name="Scharf M.E."/>
            <person name="Sun F."/>
            <person name="Vogel H."/>
            <person name="Xiao J."/>
            <person name="Yang W."/>
            <person name="Yang Z."/>
            <person name="Yang Z."/>
            <person name="Zhou J."/>
            <person name="Zhu J."/>
            <person name="Brent C.S."/>
            <person name="Elsik C.G."/>
            <person name="Goodisman M.A."/>
            <person name="Liberles D.A."/>
            <person name="Roe R.M."/>
            <person name="Vargo E.L."/>
            <person name="Vilcinskas A."/>
            <person name="Wang J."/>
            <person name="Bornberg-Bauer E."/>
            <person name="Korb J."/>
            <person name="Zhang G."/>
            <person name="Liebig J."/>
        </authorList>
    </citation>
    <scope>NUCLEOTIDE SEQUENCE [LARGE SCALE GENOMIC DNA]</scope>
    <source>
        <tissue evidence="9">Whole organism</tissue>
    </source>
</reference>
<dbReference type="GO" id="GO:0000977">
    <property type="term" value="F:RNA polymerase II transcription regulatory region sequence-specific DNA binding"/>
    <property type="evidence" value="ECO:0007669"/>
    <property type="project" value="TreeGrafter"/>
</dbReference>
<evidence type="ECO:0000256" key="6">
    <source>
        <dbReference type="ARBA" id="ARBA00023242"/>
    </source>
</evidence>
<evidence type="ECO:0000256" key="1">
    <source>
        <dbReference type="ARBA" id="ARBA00004123"/>
    </source>
</evidence>
<evidence type="ECO:0000256" key="3">
    <source>
        <dbReference type="ARBA" id="ARBA00022737"/>
    </source>
</evidence>
<evidence type="ECO:0000313" key="9">
    <source>
        <dbReference type="EMBL" id="KDR23902.1"/>
    </source>
</evidence>
<evidence type="ECO:0000256" key="5">
    <source>
        <dbReference type="ARBA" id="ARBA00022833"/>
    </source>
</evidence>
<dbReference type="SUPFAM" id="SSF57667">
    <property type="entry name" value="beta-beta-alpha zinc fingers"/>
    <property type="match status" value="1"/>
</dbReference>
<protein>
    <recommendedName>
        <fullName evidence="8">C2H2-type domain-containing protein</fullName>
    </recommendedName>
</protein>